<accession>A0A0E0FBR5</accession>
<dbReference type="Gramene" id="OMERI12G07270.1">
    <property type="protein sequence ID" value="OMERI12G07270.1"/>
    <property type="gene ID" value="OMERI12G07270"/>
</dbReference>
<keyword evidence="2" id="KW-1133">Transmembrane helix</keyword>
<organism evidence="3">
    <name type="scientific">Oryza meridionalis</name>
    <dbReference type="NCBI Taxonomy" id="40149"/>
    <lineage>
        <taxon>Eukaryota</taxon>
        <taxon>Viridiplantae</taxon>
        <taxon>Streptophyta</taxon>
        <taxon>Embryophyta</taxon>
        <taxon>Tracheophyta</taxon>
        <taxon>Spermatophyta</taxon>
        <taxon>Magnoliopsida</taxon>
        <taxon>Liliopsida</taxon>
        <taxon>Poales</taxon>
        <taxon>Poaceae</taxon>
        <taxon>BOP clade</taxon>
        <taxon>Oryzoideae</taxon>
        <taxon>Oryzeae</taxon>
        <taxon>Oryzinae</taxon>
        <taxon>Oryza</taxon>
    </lineage>
</organism>
<evidence type="ECO:0000313" key="4">
    <source>
        <dbReference type="Proteomes" id="UP000008021"/>
    </source>
</evidence>
<keyword evidence="2" id="KW-0472">Membrane</keyword>
<protein>
    <submittedName>
        <fullName evidence="3">Uncharacterized protein</fullName>
    </submittedName>
</protein>
<evidence type="ECO:0000256" key="2">
    <source>
        <dbReference type="SAM" id="Phobius"/>
    </source>
</evidence>
<sequence length="96" mass="10110">MRHRRECRCHMVVVKVVLAVAFIDIVVFVVGGLGGSSPPADGQAAALVKAPPRGFIYIDGNGDGDGDGGRAANYTRGDGKNGRVNSWITAPRNKEC</sequence>
<reference evidence="3" key="1">
    <citation type="submission" date="2015-04" db="UniProtKB">
        <authorList>
            <consortium name="EnsemblPlants"/>
        </authorList>
    </citation>
    <scope>IDENTIFICATION</scope>
</reference>
<dbReference type="Proteomes" id="UP000008021">
    <property type="component" value="Chromosome 12"/>
</dbReference>
<name>A0A0E0FBR5_9ORYZ</name>
<feature type="transmembrane region" description="Helical" evidence="2">
    <location>
        <begin position="12"/>
        <end position="33"/>
    </location>
</feature>
<reference evidence="3" key="2">
    <citation type="submission" date="2018-05" db="EMBL/GenBank/DDBJ databases">
        <title>OmerRS3 (Oryza meridionalis Reference Sequence Version 3).</title>
        <authorList>
            <person name="Zhang J."/>
            <person name="Kudrna D."/>
            <person name="Lee S."/>
            <person name="Talag J."/>
            <person name="Welchert J."/>
            <person name="Wing R.A."/>
        </authorList>
    </citation>
    <scope>NUCLEOTIDE SEQUENCE [LARGE SCALE GENOMIC DNA]</scope>
    <source>
        <strain evidence="3">cv. OR44</strain>
    </source>
</reference>
<dbReference type="HOGENOM" id="CLU_184039_0_0_1"/>
<dbReference type="AlphaFoldDB" id="A0A0E0FBR5"/>
<evidence type="ECO:0000256" key="1">
    <source>
        <dbReference type="SAM" id="MobiDB-lite"/>
    </source>
</evidence>
<proteinExistence type="predicted"/>
<keyword evidence="4" id="KW-1185">Reference proteome</keyword>
<keyword evidence="2" id="KW-0812">Transmembrane</keyword>
<feature type="region of interest" description="Disordered" evidence="1">
    <location>
        <begin position="61"/>
        <end position="96"/>
    </location>
</feature>
<evidence type="ECO:0000313" key="3">
    <source>
        <dbReference type="EnsemblPlants" id="OMERI12G07270.1"/>
    </source>
</evidence>
<dbReference type="EnsemblPlants" id="OMERI12G07270.1">
    <property type="protein sequence ID" value="OMERI12G07270.1"/>
    <property type="gene ID" value="OMERI12G07270"/>
</dbReference>